<reference evidence="1 2" key="1">
    <citation type="submission" date="2020-01" db="EMBL/GenBank/DDBJ databases">
        <title>Paenibacillus soybeanensis sp. nov. isolated from the nodules of soybean (Glycine max(L.) Merr).</title>
        <authorList>
            <person name="Wang H."/>
        </authorList>
    </citation>
    <scope>NUCLEOTIDE SEQUENCE [LARGE SCALE GENOMIC DNA]</scope>
    <source>
        <strain evidence="1 2">DSM 23054</strain>
    </source>
</reference>
<organism evidence="1 2">
    <name type="scientific">Paenibacillus sacheonensis</name>
    <dbReference type="NCBI Taxonomy" id="742054"/>
    <lineage>
        <taxon>Bacteria</taxon>
        <taxon>Bacillati</taxon>
        <taxon>Bacillota</taxon>
        <taxon>Bacilli</taxon>
        <taxon>Bacillales</taxon>
        <taxon>Paenibacillaceae</taxon>
        <taxon>Paenibacillus</taxon>
    </lineage>
</organism>
<dbReference type="AlphaFoldDB" id="A0A7X5BX79"/>
<protein>
    <submittedName>
        <fullName evidence="1">Uncharacterized protein</fullName>
    </submittedName>
</protein>
<dbReference type="OrthoDB" id="1377090at2"/>
<dbReference type="EMBL" id="JAAAMU010000006">
    <property type="protein sequence ID" value="NBC70173.1"/>
    <property type="molecule type" value="Genomic_DNA"/>
</dbReference>
<comment type="caution">
    <text evidence="1">The sequence shown here is derived from an EMBL/GenBank/DDBJ whole genome shotgun (WGS) entry which is preliminary data.</text>
</comment>
<accession>A0A7X5BX79</accession>
<evidence type="ECO:0000313" key="2">
    <source>
        <dbReference type="Proteomes" id="UP000558113"/>
    </source>
</evidence>
<name>A0A7X5BX79_9BACL</name>
<sequence>MFGLFKRKRRSASDMPSRVHISIDKQLEHLEAVGIRLKPDVEIEQCSSIMDAASGAREGLPFIHLLMTMGRELDGEEGCEGIFLSNDAWCFDRECIEDHGDYVLKLERIAMMLAPEIVLANLQDYVDMETGECWISFCANGTYCRHELTLSDDWLSLEFFAIFSELLAASGSPKRFFYSDTGNELAVVLIDKDCFGPLSERIPIFLPTIQA</sequence>
<keyword evidence="2" id="KW-1185">Reference proteome</keyword>
<gene>
    <name evidence="1" type="ORF">GT003_14335</name>
</gene>
<dbReference type="Proteomes" id="UP000558113">
    <property type="component" value="Unassembled WGS sequence"/>
</dbReference>
<proteinExistence type="predicted"/>
<evidence type="ECO:0000313" key="1">
    <source>
        <dbReference type="EMBL" id="NBC70173.1"/>
    </source>
</evidence>
<dbReference type="RefSeq" id="WP_161698826.1">
    <property type="nucleotide sequence ID" value="NZ_JAAAMU010000006.1"/>
</dbReference>